<comment type="caution">
    <text evidence="6">The sequence shown here is derived from an EMBL/GenBank/DDBJ whole genome shotgun (WGS) entry which is preliminary data.</text>
</comment>
<dbReference type="GO" id="GO:0016787">
    <property type="term" value="F:hydrolase activity"/>
    <property type="evidence" value="ECO:0007669"/>
    <property type="project" value="UniProtKB-UniRule"/>
</dbReference>
<name>A0A1U7NMF7_9FIRM</name>
<evidence type="ECO:0000256" key="3">
    <source>
        <dbReference type="ARBA" id="ARBA00023098"/>
    </source>
</evidence>
<feature type="domain" description="PNPLA" evidence="5">
    <location>
        <begin position="7"/>
        <end position="191"/>
    </location>
</feature>
<sequence length="429" mass="49654">MENKRGLVLGGGGSRGSYEVGVCLALKELGYSFDVVTGVSIGALIGAIYVQDDVEVLEGWIQSFQQEKLSNNLFVYPNQYRTKPLHANGFDQFMEMFLKDGPNITGLQNQYKAIFQYDKFKNSPIEFGTLSYNLNQNKLVAFTKEQMNANNVIDLLFSSTAYFPAYQFVKIDGEYYADGGYEQTLPVKLCVDLGAKDLVVVSLLEPDDPDPMITSEHCLIRPLLKLHSVLDFEGKDLTPQMREGYLETLKYLNKAPGYLYTFYDEDWKYMLRLEKACLSYLVHDGQIGLLTKMDSMLEDVYKFFFHYVPCPMKNAYSEQYIIGRLLEIIGLICQIPLDRQYHFKDFIRLILMHLEHFNEDPNKQPYPQIYDQMDIKGVQDFIVFFHSALISFHGKLPPEFEGIKQKFYPMYLIANVWRMISHFRTILDL</sequence>
<feature type="active site" description="Proton acceptor" evidence="4">
    <location>
        <position position="178"/>
    </location>
</feature>
<accession>A0A1U7NMF7</accession>
<gene>
    <name evidence="6" type="ORF">BO225_06340</name>
</gene>
<dbReference type="PROSITE" id="PS51635">
    <property type="entry name" value="PNPLA"/>
    <property type="match status" value="1"/>
</dbReference>
<evidence type="ECO:0000256" key="2">
    <source>
        <dbReference type="ARBA" id="ARBA00022963"/>
    </source>
</evidence>
<protein>
    <recommendedName>
        <fullName evidence="5">PNPLA domain-containing protein</fullName>
    </recommendedName>
</protein>
<dbReference type="GO" id="GO:0016042">
    <property type="term" value="P:lipid catabolic process"/>
    <property type="evidence" value="ECO:0007669"/>
    <property type="project" value="UniProtKB-UniRule"/>
</dbReference>
<dbReference type="AlphaFoldDB" id="A0A1U7NMF7"/>
<dbReference type="PANTHER" id="PTHR14226">
    <property type="entry name" value="NEUROPATHY TARGET ESTERASE/SWISS CHEESE D.MELANOGASTER"/>
    <property type="match status" value="1"/>
</dbReference>
<dbReference type="RefSeq" id="WP_076341430.1">
    <property type="nucleotide sequence ID" value="NZ_CAMNTW010000021.1"/>
</dbReference>
<dbReference type="OrthoDB" id="9770965at2"/>
<feature type="active site" description="Nucleophile" evidence="4">
    <location>
        <position position="40"/>
    </location>
</feature>
<keyword evidence="2 4" id="KW-0442">Lipid degradation</keyword>
<dbReference type="Proteomes" id="UP000186705">
    <property type="component" value="Unassembled WGS sequence"/>
</dbReference>
<evidence type="ECO:0000313" key="7">
    <source>
        <dbReference type="Proteomes" id="UP000186705"/>
    </source>
</evidence>
<evidence type="ECO:0000256" key="1">
    <source>
        <dbReference type="ARBA" id="ARBA00022801"/>
    </source>
</evidence>
<feature type="short sequence motif" description="DGA/G" evidence="4">
    <location>
        <begin position="178"/>
        <end position="180"/>
    </location>
</feature>
<keyword evidence="1 4" id="KW-0378">Hydrolase</keyword>
<dbReference type="GeneID" id="78275561"/>
<evidence type="ECO:0000259" key="5">
    <source>
        <dbReference type="PROSITE" id="PS51635"/>
    </source>
</evidence>
<dbReference type="Pfam" id="PF01734">
    <property type="entry name" value="Patatin"/>
    <property type="match status" value="1"/>
</dbReference>
<reference evidence="6 7" key="1">
    <citation type="submission" date="2016-11" db="EMBL/GenBank/DDBJ databases">
        <title>Description of two novel members of the family Erysipelotrichaceae: Ileibacterium lipovorans gen. nov., sp. nov. and Dubosiella newyorkensis, gen. nov., sp. nov.</title>
        <authorList>
            <person name="Cox L.M."/>
            <person name="Sohn J."/>
            <person name="Tyrrell K.L."/>
            <person name="Citron D.M."/>
            <person name="Lawson P.A."/>
            <person name="Patel N.B."/>
            <person name="Iizumi T."/>
            <person name="Perez-Perez G.I."/>
            <person name="Goldstein E.J."/>
            <person name="Blaser M.J."/>
        </authorList>
    </citation>
    <scope>NUCLEOTIDE SEQUENCE [LARGE SCALE GENOMIC DNA]</scope>
    <source>
        <strain evidence="6 7">NYU-BL-A4</strain>
    </source>
</reference>
<proteinExistence type="predicted"/>
<keyword evidence="7" id="KW-1185">Reference proteome</keyword>
<dbReference type="InterPro" id="IPR050301">
    <property type="entry name" value="NTE"/>
</dbReference>
<evidence type="ECO:0000313" key="6">
    <source>
        <dbReference type="EMBL" id="OLU46382.1"/>
    </source>
</evidence>
<dbReference type="InterPro" id="IPR016035">
    <property type="entry name" value="Acyl_Trfase/lysoPLipase"/>
</dbReference>
<feature type="short sequence motif" description="GXSXG" evidence="4">
    <location>
        <begin position="38"/>
        <end position="42"/>
    </location>
</feature>
<dbReference type="Gene3D" id="3.40.1090.10">
    <property type="entry name" value="Cytosolic phospholipase A2 catalytic domain"/>
    <property type="match status" value="1"/>
</dbReference>
<dbReference type="SUPFAM" id="SSF52151">
    <property type="entry name" value="FabD/lysophospholipase-like"/>
    <property type="match status" value="1"/>
</dbReference>
<organism evidence="6 7">
    <name type="scientific">Dubosiella newyorkensis</name>
    <dbReference type="NCBI Taxonomy" id="1862672"/>
    <lineage>
        <taxon>Bacteria</taxon>
        <taxon>Bacillati</taxon>
        <taxon>Bacillota</taxon>
        <taxon>Erysipelotrichia</taxon>
        <taxon>Erysipelotrichales</taxon>
        <taxon>Erysipelotrichaceae</taxon>
        <taxon>Dubosiella</taxon>
    </lineage>
</organism>
<dbReference type="InterPro" id="IPR002641">
    <property type="entry name" value="PNPLA_dom"/>
</dbReference>
<dbReference type="PANTHER" id="PTHR14226:SF29">
    <property type="entry name" value="NEUROPATHY TARGET ESTERASE SWS"/>
    <property type="match status" value="1"/>
</dbReference>
<dbReference type="STRING" id="1862672.BO225_06340"/>
<evidence type="ECO:0000256" key="4">
    <source>
        <dbReference type="PROSITE-ProRule" id="PRU01161"/>
    </source>
</evidence>
<dbReference type="EMBL" id="MPKA01000065">
    <property type="protein sequence ID" value="OLU46382.1"/>
    <property type="molecule type" value="Genomic_DNA"/>
</dbReference>
<feature type="short sequence motif" description="GXGXXG" evidence="4">
    <location>
        <begin position="11"/>
        <end position="16"/>
    </location>
</feature>
<keyword evidence="3 4" id="KW-0443">Lipid metabolism</keyword>